<evidence type="ECO:0000313" key="7">
    <source>
        <dbReference type="EMBL" id="SDC11945.1"/>
    </source>
</evidence>
<proteinExistence type="inferred from homology"/>
<name>A0A1G6J0W8_9BRAD</name>
<dbReference type="EMBL" id="FMZW01000001">
    <property type="protein sequence ID" value="SDC11945.1"/>
    <property type="molecule type" value="Genomic_DNA"/>
</dbReference>
<dbReference type="InterPro" id="IPR000847">
    <property type="entry name" value="LysR_HTH_N"/>
</dbReference>
<reference evidence="7 8" key="1">
    <citation type="submission" date="2016-10" db="EMBL/GenBank/DDBJ databases">
        <authorList>
            <person name="de Groot N.N."/>
        </authorList>
    </citation>
    <scope>NUCLEOTIDE SEQUENCE [LARGE SCALE GENOMIC DNA]</scope>
    <source>
        <strain evidence="7 8">R5</strain>
    </source>
</reference>
<dbReference type="Proteomes" id="UP000199245">
    <property type="component" value="Unassembled WGS sequence"/>
</dbReference>
<dbReference type="PANTHER" id="PTHR30419:SF8">
    <property type="entry name" value="NITROGEN ASSIMILATION TRANSCRIPTIONAL ACTIVATOR-RELATED"/>
    <property type="match status" value="1"/>
</dbReference>
<evidence type="ECO:0000256" key="2">
    <source>
        <dbReference type="ARBA" id="ARBA00009437"/>
    </source>
</evidence>
<keyword evidence="5" id="KW-0804">Transcription</keyword>
<feature type="domain" description="HTH lysR-type" evidence="6">
    <location>
        <begin position="11"/>
        <end position="68"/>
    </location>
</feature>
<sequence>MQDIERARRRIKLRDLHILLVIAQRGSMAKAAAELAVSQPAISRAVSDMEHALGLRLFDRCRNGIELTAYGHALVRRGVSIFDELTQGLQELEFLADPSIGELRIGSTESIAAGLLPVAIDRFTRQYPGIRINVAQTVLSDLRYRELRERNIDLLLGWTPTPFDETDLAVEPLLDDRRVVVAGRRSKWARASRLELADLAHERWVLPPPDTFPGAAVAEMFREFGMQTPSAPITTLSLHLCCRLAATGRFITVLPGSVARFAGGDLGLKVLPVQLPRAAAVSAAIVTLKGRTLGPTAEIFIACIREVAKAAASKAAAGR</sequence>
<evidence type="ECO:0000259" key="6">
    <source>
        <dbReference type="PROSITE" id="PS50931"/>
    </source>
</evidence>
<dbReference type="PRINTS" id="PR00039">
    <property type="entry name" value="HTHLYSR"/>
</dbReference>
<organism evidence="7 8">
    <name type="scientific">Bradyrhizobium brasilense</name>
    <dbReference type="NCBI Taxonomy" id="1419277"/>
    <lineage>
        <taxon>Bacteria</taxon>
        <taxon>Pseudomonadati</taxon>
        <taxon>Pseudomonadota</taxon>
        <taxon>Alphaproteobacteria</taxon>
        <taxon>Hyphomicrobiales</taxon>
        <taxon>Nitrobacteraceae</taxon>
        <taxon>Bradyrhizobium</taxon>
    </lineage>
</organism>
<dbReference type="AlphaFoldDB" id="A0A1G6J0W8"/>
<dbReference type="GO" id="GO:0003677">
    <property type="term" value="F:DNA binding"/>
    <property type="evidence" value="ECO:0007669"/>
    <property type="project" value="UniProtKB-KW"/>
</dbReference>
<keyword evidence="4 7" id="KW-0238">DNA-binding</keyword>
<dbReference type="SUPFAM" id="SSF46785">
    <property type="entry name" value="Winged helix' DNA-binding domain"/>
    <property type="match status" value="1"/>
</dbReference>
<dbReference type="SUPFAM" id="SSF53850">
    <property type="entry name" value="Periplasmic binding protein-like II"/>
    <property type="match status" value="1"/>
</dbReference>
<dbReference type="InterPro" id="IPR050950">
    <property type="entry name" value="HTH-type_LysR_regulators"/>
</dbReference>
<dbReference type="Pfam" id="PF03466">
    <property type="entry name" value="LysR_substrate"/>
    <property type="match status" value="1"/>
</dbReference>
<dbReference type="InterPro" id="IPR005119">
    <property type="entry name" value="LysR_subst-bd"/>
</dbReference>
<dbReference type="GO" id="GO:0003700">
    <property type="term" value="F:DNA-binding transcription factor activity"/>
    <property type="evidence" value="ECO:0007669"/>
    <property type="project" value="InterPro"/>
</dbReference>
<dbReference type="PROSITE" id="PS50931">
    <property type="entry name" value="HTH_LYSR"/>
    <property type="match status" value="1"/>
</dbReference>
<evidence type="ECO:0000256" key="1">
    <source>
        <dbReference type="ARBA" id="ARBA00003502"/>
    </source>
</evidence>
<dbReference type="Gene3D" id="3.40.190.290">
    <property type="match status" value="1"/>
</dbReference>
<keyword evidence="3" id="KW-0805">Transcription regulation</keyword>
<dbReference type="InterPro" id="IPR036390">
    <property type="entry name" value="WH_DNA-bd_sf"/>
</dbReference>
<comment type="similarity">
    <text evidence="2">Belongs to the LysR transcriptional regulatory family.</text>
</comment>
<comment type="function">
    <text evidence="1">NodD regulates the expression of the nodABCFE genes which encode other nodulation proteins. NodD is also a negative regulator of its own expression. Binds flavonoids as inducers.</text>
</comment>
<dbReference type="GO" id="GO:0005829">
    <property type="term" value="C:cytosol"/>
    <property type="evidence" value="ECO:0007669"/>
    <property type="project" value="TreeGrafter"/>
</dbReference>
<dbReference type="Pfam" id="PF00126">
    <property type="entry name" value="HTH_1"/>
    <property type="match status" value="1"/>
</dbReference>
<gene>
    <name evidence="7" type="ORF">SAMN05216337_1001295</name>
</gene>
<dbReference type="Gene3D" id="1.10.10.10">
    <property type="entry name" value="Winged helix-like DNA-binding domain superfamily/Winged helix DNA-binding domain"/>
    <property type="match status" value="1"/>
</dbReference>
<dbReference type="RefSeq" id="WP_092077928.1">
    <property type="nucleotide sequence ID" value="NZ_FMZW01000001.1"/>
</dbReference>
<evidence type="ECO:0000256" key="3">
    <source>
        <dbReference type="ARBA" id="ARBA00023015"/>
    </source>
</evidence>
<accession>A0A1G6J0W8</accession>
<evidence type="ECO:0000256" key="5">
    <source>
        <dbReference type="ARBA" id="ARBA00023163"/>
    </source>
</evidence>
<protein>
    <submittedName>
        <fullName evidence="7">DNA-binding transcriptional regulator, LysR family</fullName>
    </submittedName>
</protein>
<evidence type="ECO:0000256" key="4">
    <source>
        <dbReference type="ARBA" id="ARBA00023125"/>
    </source>
</evidence>
<dbReference type="InterPro" id="IPR036388">
    <property type="entry name" value="WH-like_DNA-bd_sf"/>
</dbReference>
<evidence type="ECO:0000313" key="8">
    <source>
        <dbReference type="Proteomes" id="UP000199245"/>
    </source>
</evidence>
<dbReference type="PANTHER" id="PTHR30419">
    <property type="entry name" value="HTH-TYPE TRANSCRIPTIONAL REGULATOR YBHD"/>
    <property type="match status" value="1"/>
</dbReference>